<dbReference type="HAMAP" id="MF_00772">
    <property type="entry name" value="OGT"/>
    <property type="match status" value="1"/>
</dbReference>
<comment type="caution">
    <text evidence="12">The sequence shown here is derived from an EMBL/GenBank/DDBJ whole genome shotgun (WGS) entry which is preliminary data.</text>
</comment>
<dbReference type="InterPro" id="IPR001497">
    <property type="entry name" value="MethylDNA_cys_MeTrfase_AS"/>
</dbReference>
<comment type="similarity">
    <text evidence="2 9">Belongs to the MGMT family.</text>
</comment>
<comment type="subcellular location">
    <subcellularLocation>
        <location evidence="9">Cytoplasm</location>
    </subcellularLocation>
</comment>
<dbReference type="SUPFAM" id="SSF53155">
    <property type="entry name" value="Methylated DNA-protein cysteine methyltransferase domain"/>
    <property type="match status" value="1"/>
</dbReference>
<dbReference type="PROSITE" id="PS00374">
    <property type="entry name" value="MGMT"/>
    <property type="match status" value="1"/>
</dbReference>
<comment type="catalytic activity">
    <reaction evidence="8 9">
        <text>a 6-O-methyl-2'-deoxyguanosine in DNA + L-cysteinyl-[protein] = S-methyl-L-cysteinyl-[protein] + a 2'-deoxyguanosine in DNA</text>
        <dbReference type="Rhea" id="RHEA:24000"/>
        <dbReference type="Rhea" id="RHEA-COMP:10131"/>
        <dbReference type="Rhea" id="RHEA-COMP:10132"/>
        <dbReference type="Rhea" id="RHEA-COMP:11367"/>
        <dbReference type="Rhea" id="RHEA-COMP:11368"/>
        <dbReference type="ChEBI" id="CHEBI:29950"/>
        <dbReference type="ChEBI" id="CHEBI:82612"/>
        <dbReference type="ChEBI" id="CHEBI:85445"/>
        <dbReference type="ChEBI" id="CHEBI:85448"/>
        <dbReference type="EC" id="2.1.1.63"/>
    </reaction>
</comment>
<feature type="active site" description="Nucleophile; methyl group acceptor" evidence="9">
    <location>
        <position position="158"/>
    </location>
</feature>
<dbReference type="AlphaFoldDB" id="A0A553JH20"/>
<dbReference type="Pfam" id="PF02870">
    <property type="entry name" value="Methyltransf_1N"/>
    <property type="match status" value="1"/>
</dbReference>
<evidence type="ECO:0000256" key="7">
    <source>
        <dbReference type="ARBA" id="ARBA00023204"/>
    </source>
</evidence>
<dbReference type="EC" id="2.1.1.63" evidence="9"/>
<dbReference type="GO" id="GO:0032259">
    <property type="term" value="P:methylation"/>
    <property type="evidence" value="ECO:0007669"/>
    <property type="project" value="UniProtKB-KW"/>
</dbReference>
<dbReference type="CDD" id="cd06445">
    <property type="entry name" value="ATase"/>
    <property type="match status" value="1"/>
</dbReference>
<keyword evidence="4 9" id="KW-0489">Methyltransferase</keyword>
<dbReference type="Gene3D" id="1.10.10.10">
    <property type="entry name" value="Winged helix-like DNA-binding domain superfamily/Winged helix DNA-binding domain"/>
    <property type="match status" value="1"/>
</dbReference>
<evidence type="ECO:0000256" key="4">
    <source>
        <dbReference type="ARBA" id="ARBA00022603"/>
    </source>
</evidence>
<comment type="catalytic activity">
    <reaction evidence="1 9">
        <text>a 4-O-methyl-thymidine in DNA + L-cysteinyl-[protein] = a thymidine in DNA + S-methyl-L-cysteinyl-[protein]</text>
        <dbReference type="Rhea" id="RHEA:53428"/>
        <dbReference type="Rhea" id="RHEA-COMP:10131"/>
        <dbReference type="Rhea" id="RHEA-COMP:10132"/>
        <dbReference type="Rhea" id="RHEA-COMP:13555"/>
        <dbReference type="Rhea" id="RHEA-COMP:13556"/>
        <dbReference type="ChEBI" id="CHEBI:29950"/>
        <dbReference type="ChEBI" id="CHEBI:82612"/>
        <dbReference type="ChEBI" id="CHEBI:137386"/>
        <dbReference type="ChEBI" id="CHEBI:137387"/>
        <dbReference type="EC" id="2.1.1.63"/>
    </reaction>
</comment>
<evidence type="ECO:0000256" key="3">
    <source>
        <dbReference type="ARBA" id="ARBA00022490"/>
    </source>
</evidence>
<evidence type="ECO:0000256" key="5">
    <source>
        <dbReference type="ARBA" id="ARBA00022679"/>
    </source>
</evidence>
<dbReference type="PANTHER" id="PTHR10815:SF5">
    <property type="entry name" value="METHYLATED-DNA--PROTEIN-CYSTEINE METHYLTRANSFERASE"/>
    <property type="match status" value="1"/>
</dbReference>
<dbReference type="InterPro" id="IPR036388">
    <property type="entry name" value="WH-like_DNA-bd_sf"/>
</dbReference>
<dbReference type="InterPro" id="IPR036631">
    <property type="entry name" value="MGMT_N_sf"/>
</dbReference>
<comment type="function">
    <text evidence="9">Involved in the cellular defense against the biological effects of O6-methylguanine (O6-MeG) and O4-methylthymine (O4-MeT) in DNA. Repairs the methylated nucleobase in DNA by stoichiometrically transferring the methyl group to a cysteine residue in the enzyme. This is a suicide reaction: the enzyme is irreversibly inactivated.</text>
</comment>
<dbReference type="OrthoDB" id="9811249at2"/>
<reference evidence="13" key="1">
    <citation type="submission" date="2019-07" db="EMBL/GenBank/DDBJ databases">
        <title>Shewanella sp. YLB-08 draft genomic sequence.</title>
        <authorList>
            <person name="Yu L."/>
        </authorList>
    </citation>
    <scope>NUCLEOTIDE SEQUENCE [LARGE SCALE GENOMIC DNA]</scope>
    <source>
        <strain evidence="13">JCM 20706</strain>
    </source>
</reference>
<keyword evidence="5 9" id="KW-0808">Transferase</keyword>
<dbReference type="EMBL" id="VKGK01000044">
    <property type="protein sequence ID" value="TRY11767.1"/>
    <property type="molecule type" value="Genomic_DNA"/>
</dbReference>
<dbReference type="GO" id="GO:0006307">
    <property type="term" value="P:DNA alkylation repair"/>
    <property type="evidence" value="ECO:0007669"/>
    <property type="project" value="UniProtKB-UniRule"/>
</dbReference>
<dbReference type="SUPFAM" id="SSF46767">
    <property type="entry name" value="Methylated DNA-protein cysteine methyltransferase, C-terminal domain"/>
    <property type="match status" value="1"/>
</dbReference>
<gene>
    <name evidence="12" type="ORF">FN961_23225</name>
</gene>
<dbReference type="NCBIfam" id="TIGR00589">
    <property type="entry name" value="ogt"/>
    <property type="match status" value="1"/>
</dbReference>
<evidence type="ECO:0000313" key="13">
    <source>
        <dbReference type="Proteomes" id="UP000318126"/>
    </source>
</evidence>
<dbReference type="Gene3D" id="3.30.160.70">
    <property type="entry name" value="Methylated DNA-protein cysteine methyltransferase domain"/>
    <property type="match status" value="1"/>
</dbReference>
<evidence type="ECO:0000259" key="11">
    <source>
        <dbReference type="Pfam" id="PF02870"/>
    </source>
</evidence>
<evidence type="ECO:0000256" key="2">
    <source>
        <dbReference type="ARBA" id="ARBA00008711"/>
    </source>
</evidence>
<dbReference type="Proteomes" id="UP000318126">
    <property type="component" value="Unassembled WGS sequence"/>
</dbReference>
<keyword evidence="6 9" id="KW-0227">DNA damage</keyword>
<dbReference type="FunFam" id="1.10.10.10:FF:000214">
    <property type="entry name" value="Methylated-DNA--protein-cysteine methyltransferase"/>
    <property type="match status" value="1"/>
</dbReference>
<evidence type="ECO:0000256" key="8">
    <source>
        <dbReference type="ARBA" id="ARBA00049348"/>
    </source>
</evidence>
<proteinExistence type="inferred from homology"/>
<keyword evidence="13" id="KW-1185">Reference proteome</keyword>
<accession>A0A553JH20</accession>
<evidence type="ECO:0000256" key="1">
    <source>
        <dbReference type="ARBA" id="ARBA00001286"/>
    </source>
</evidence>
<evidence type="ECO:0000259" key="10">
    <source>
        <dbReference type="Pfam" id="PF01035"/>
    </source>
</evidence>
<comment type="miscellaneous">
    <text evidence="9">This enzyme catalyzes only one turnover and therefore is not strictly catalytic. According to one definition, an enzyme is a biocatalyst that acts repeatedly and over many reaction cycles.</text>
</comment>
<name>A0A553JH20_SHEHA</name>
<evidence type="ECO:0000256" key="6">
    <source>
        <dbReference type="ARBA" id="ARBA00022763"/>
    </source>
</evidence>
<dbReference type="GO" id="GO:0005737">
    <property type="term" value="C:cytoplasm"/>
    <property type="evidence" value="ECO:0007669"/>
    <property type="project" value="UniProtKB-SubCell"/>
</dbReference>
<dbReference type="Pfam" id="PF01035">
    <property type="entry name" value="DNA_binding_1"/>
    <property type="match status" value="1"/>
</dbReference>
<dbReference type="PANTHER" id="PTHR10815">
    <property type="entry name" value="METHYLATED-DNA--PROTEIN-CYSTEINE METHYLTRANSFERASE"/>
    <property type="match status" value="1"/>
</dbReference>
<evidence type="ECO:0000256" key="9">
    <source>
        <dbReference type="HAMAP-Rule" id="MF_00772"/>
    </source>
</evidence>
<dbReference type="InterPro" id="IPR008332">
    <property type="entry name" value="MethylG_MeTrfase_N"/>
</dbReference>
<dbReference type="InterPro" id="IPR023546">
    <property type="entry name" value="MGMT"/>
</dbReference>
<keyword evidence="3 9" id="KW-0963">Cytoplasm</keyword>
<sequence>MEFSMTDIIQTQAPLSSFTDVTDKTLLIPVADRLVQSPVGVLHIKANQFGISHLGVAKEDAELIECVKGEIVESAQSHLQQLERELAEYFDGERHSFTVPLAPKGTEFQTQVWQALIELGYGNTCSYGDIAQQIARPKAVRAVGAANGANPIAIIVPCHRVIGKNGKLTGYAYGLGMKQQLLTLEDQNRRG</sequence>
<dbReference type="InterPro" id="IPR036217">
    <property type="entry name" value="MethylDNA_cys_MeTrfase_DNAb"/>
</dbReference>
<evidence type="ECO:0000313" key="12">
    <source>
        <dbReference type="EMBL" id="TRY11767.1"/>
    </source>
</evidence>
<dbReference type="GO" id="GO:0003908">
    <property type="term" value="F:methylated-DNA-[protein]-cysteine S-methyltransferase activity"/>
    <property type="evidence" value="ECO:0007669"/>
    <property type="project" value="UniProtKB-UniRule"/>
</dbReference>
<feature type="domain" description="Methylated-DNA-[protein]-cysteine S-methyltransferase DNA binding" evidence="10">
    <location>
        <begin position="107"/>
        <end position="186"/>
    </location>
</feature>
<organism evidence="12 13">
    <name type="scientific">Shewanella hanedai</name>
    <name type="common">Alteromonas hanedai</name>
    <dbReference type="NCBI Taxonomy" id="25"/>
    <lineage>
        <taxon>Bacteria</taxon>
        <taxon>Pseudomonadati</taxon>
        <taxon>Pseudomonadota</taxon>
        <taxon>Gammaproteobacteria</taxon>
        <taxon>Alteromonadales</taxon>
        <taxon>Shewanellaceae</taxon>
        <taxon>Shewanella</taxon>
    </lineage>
</organism>
<feature type="domain" description="Methylguanine DNA methyltransferase ribonuclease-like" evidence="11">
    <location>
        <begin position="34"/>
        <end position="103"/>
    </location>
</feature>
<dbReference type="InterPro" id="IPR014048">
    <property type="entry name" value="MethylDNA_cys_MeTrfase_DNA-bd"/>
</dbReference>
<protein>
    <recommendedName>
        <fullName evidence="9">Methylated-DNA--protein-cysteine methyltransferase</fullName>
        <ecNumber evidence="9">2.1.1.63</ecNumber>
    </recommendedName>
    <alternativeName>
        <fullName evidence="9">6-O-methylguanine-DNA methyltransferase</fullName>
        <shortName evidence="9">MGMT</shortName>
    </alternativeName>
    <alternativeName>
        <fullName evidence="9">O-6-methylguanine-DNA-alkyltransferase</fullName>
    </alternativeName>
</protein>
<keyword evidence="7 9" id="KW-0234">DNA repair</keyword>